<dbReference type="SMART" id="SM00422">
    <property type="entry name" value="HTH_MERR"/>
    <property type="match status" value="1"/>
</dbReference>
<evidence type="ECO:0000256" key="2">
    <source>
        <dbReference type="SAM" id="Coils"/>
    </source>
</evidence>
<dbReference type="PANTHER" id="PTHR30204">
    <property type="entry name" value="REDOX-CYCLING DRUG-SENSING TRANSCRIPTIONAL ACTIVATOR SOXR"/>
    <property type="match status" value="1"/>
</dbReference>
<dbReference type="Pfam" id="PF13411">
    <property type="entry name" value="MerR_1"/>
    <property type="match status" value="1"/>
</dbReference>
<sequence>MRVKEIADLAGTTPRAVRHYHRLGLLPVPPTVHGKREYGVAHLARLMRIRWLAEGGLPLAQIAEVLAQDPGGTDRDSVLGSLRATREEILARRRGLQAQEARIEELIARVEDGEGLEPIPQLLVRFYDAVQARLDEAGLNARGLRAERQVVTALAALDLVPDSINAFLAELDSTDWEAGVRIYTEIARLEQLHGDVARTSAIQLAEETWEYTLRHRRAALAAFAGFPAGAPGRTTWRLTQMITDAYTGPAQHLYLNRFLKLLMTDPEFAVVLKRLAGDEPAL</sequence>
<accession>A0ABM6Z3E4</accession>
<dbReference type="InterPro" id="IPR047057">
    <property type="entry name" value="MerR_fam"/>
</dbReference>
<dbReference type="CDD" id="cd00592">
    <property type="entry name" value="HTH_MerR-like"/>
    <property type="match status" value="1"/>
</dbReference>
<keyword evidence="5" id="KW-1185">Reference proteome</keyword>
<gene>
    <name evidence="4" type="ORF">D5R93_05360</name>
</gene>
<feature type="coiled-coil region" evidence="2">
    <location>
        <begin position="96"/>
        <end position="147"/>
    </location>
</feature>
<dbReference type="Gene3D" id="1.10.1660.10">
    <property type="match status" value="1"/>
</dbReference>
<feature type="domain" description="HTH merR-type" evidence="3">
    <location>
        <begin position="1"/>
        <end position="68"/>
    </location>
</feature>
<keyword evidence="2" id="KW-0175">Coiled coil</keyword>
<name>A0ABM6Z3E4_9ACTO</name>
<dbReference type="RefSeq" id="WP_120204206.1">
    <property type="nucleotide sequence ID" value="NZ_CP032514.1"/>
</dbReference>
<dbReference type="EMBL" id="CP032514">
    <property type="protein sequence ID" value="AYD89622.1"/>
    <property type="molecule type" value="Genomic_DNA"/>
</dbReference>
<dbReference type="PANTHER" id="PTHR30204:SF93">
    <property type="entry name" value="HTH MERR-TYPE DOMAIN-CONTAINING PROTEIN"/>
    <property type="match status" value="1"/>
</dbReference>
<keyword evidence="1" id="KW-0238">DNA-binding</keyword>
<evidence type="ECO:0000313" key="5">
    <source>
        <dbReference type="Proteomes" id="UP000273001"/>
    </source>
</evidence>
<dbReference type="InterPro" id="IPR009061">
    <property type="entry name" value="DNA-bd_dom_put_sf"/>
</dbReference>
<organism evidence="4 5">
    <name type="scientific">Actinomyces lilanjuaniae</name>
    <dbReference type="NCBI Taxonomy" id="2321394"/>
    <lineage>
        <taxon>Bacteria</taxon>
        <taxon>Bacillati</taxon>
        <taxon>Actinomycetota</taxon>
        <taxon>Actinomycetes</taxon>
        <taxon>Actinomycetales</taxon>
        <taxon>Actinomycetaceae</taxon>
        <taxon>Actinomyces</taxon>
    </lineage>
</organism>
<dbReference type="SUPFAM" id="SSF46955">
    <property type="entry name" value="Putative DNA-binding domain"/>
    <property type="match status" value="1"/>
</dbReference>
<evidence type="ECO:0000256" key="1">
    <source>
        <dbReference type="ARBA" id="ARBA00023125"/>
    </source>
</evidence>
<dbReference type="PROSITE" id="PS50937">
    <property type="entry name" value="HTH_MERR_2"/>
    <property type="match status" value="1"/>
</dbReference>
<evidence type="ECO:0000259" key="3">
    <source>
        <dbReference type="PROSITE" id="PS50937"/>
    </source>
</evidence>
<proteinExistence type="predicted"/>
<dbReference type="InterPro" id="IPR000551">
    <property type="entry name" value="MerR-type_HTH_dom"/>
</dbReference>
<dbReference type="Proteomes" id="UP000273001">
    <property type="component" value="Chromosome"/>
</dbReference>
<reference evidence="4 5" key="1">
    <citation type="submission" date="2018-09" db="EMBL/GenBank/DDBJ databases">
        <authorList>
            <person name="Li J."/>
        </authorList>
    </citation>
    <scope>NUCLEOTIDE SEQUENCE [LARGE SCALE GENOMIC DNA]</scope>
    <source>
        <strain evidence="4 5">2129</strain>
    </source>
</reference>
<evidence type="ECO:0000313" key="4">
    <source>
        <dbReference type="EMBL" id="AYD89622.1"/>
    </source>
</evidence>
<protein>
    <submittedName>
        <fullName evidence="4">MerR family transcriptional regulator</fullName>
    </submittedName>
</protein>